<evidence type="ECO:0000313" key="4">
    <source>
        <dbReference type="EMBL" id="AHJ99134.1"/>
    </source>
</evidence>
<dbReference type="KEGG" id="hsw:Hsw_3539"/>
<dbReference type="EMBL" id="CP007145">
    <property type="protein sequence ID" value="AHJ99134.1"/>
    <property type="molecule type" value="Genomic_DNA"/>
</dbReference>
<feature type="region of interest" description="Disordered" evidence="3">
    <location>
        <begin position="22"/>
        <end position="52"/>
    </location>
</feature>
<accession>W8F163</accession>
<sequence length="177" mass="19775">MRKILFGIGLLAALTACSKKETPPTIDFGPERGITERDASNRSIGPTDPTDWARDETWNEQELGLFKLPLYLNVTSAVTVQPRTFYPNPATIQGGGNFGFYGIPNGAMLKLVFVDRNYQVANELEYGPFSVSDILFHFEFPADKFKPNTTYRVYYVIYSPTQATLYLKGHGDITFGG</sequence>
<dbReference type="HOGENOM" id="CLU_1545531_0_0_10"/>
<evidence type="ECO:0000256" key="3">
    <source>
        <dbReference type="SAM" id="MobiDB-lite"/>
    </source>
</evidence>
<dbReference type="RefSeq" id="WP_044003200.1">
    <property type="nucleotide sequence ID" value="NZ_CP007145.1"/>
</dbReference>
<evidence type="ECO:0000256" key="1">
    <source>
        <dbReference type="ARBA" id="ARBA00017922"/>
    </source>
</evidence>
<dbReference type="PATRIC" id="fig|1227739.3.peg.3695"/>
<dbReference type="AlphaFoldDB" id="W8F163"/>
<feature type="compositionally biased region" description="Basic and acidic residues" evidence="3">
    <location>
        <begin position="29"/>
        <end position="40"/>
    </location>
</feature>
<reference evidence="4 5" key="1">
    <citation type="submission" date="2014-01" db="EMBL/GenBank/DDBJ databases">
        <title>Complete genome sequence of ionizing-radiation resistance bacterium Hymenobacter swuensis DY53.</title>
        <authorList>
            <person name="Jung J.-H."/>
            <person name="Jeong S.-W."/>
            <person name="Joe M.-H."/>
            <person name="Cho y.-j."/>
            <person name="Kim M.-K."/>
            <person name="Lim S.-Y."/>
        </authorList>
    </citation>
    <scope>NUCLEOTIDE SEQUENCE [LARGE SCALE GENOMIC DNA]</scope>
    <source>
        <strain evidence="4 5">DY53</strain>
    </source>
</reference>
<gene>
    <name evidence="4" type="ORF">Hsw_3539</name>
</gene>
<dbReference type="Pfam" id="PF08139">
    <property type="entry name" value="LPAM_1"/>
    <property type="match status" value="1"/>
</dbReference>
<keyword evidence="2" id="KW-0732">Signal</keyword>
<dbReference type="eggNOG" id="ENOG502ZTG5">
    <property type="taxonomic scope" value="Bacteria"/>
</dbReference>
<proteinExistence type="predicted"/>
<dbReference type="Proteomes" id="UP000019423">
    <property type="component" value="Chromosome"/>
</dbReference>
<dbReference type="OrthoDB" id="962781at2"/>
<protein>
    <recommendedName>
        <fullName evidence="1">Type IV secretion system putative lipoprotein virB7</fullName>
    </recommendedName>
</protein>
<organism evidence="4 5">
    <name type="scientific">Hymenobacter swuensis DY53</name>
    <dbReference type="NCBI Taxonomy" id="1227739"/>
    <lineage>
        <taxon>Bacteria</taxon>
        <taxon>Pseudomonadati</taxon>
        <taxon>Bacteroidota</taxon>
        <taxon>Cytophagia</taxon>
        <taxon>Cytophagales</taxon>
        <taxon>Hymenobacteraceae</taxon>
        <taxon>Hymenobacter</taxon>
    </lineage>
</organism>
<dbReference type="PROSITE" id="PS51257">
    <property type="entry name" value="PROKAR_LIPOPROTEIN"/>
    <property type="match status" value="1"/>
</dbReference>
<evidence type="ECO:0000256" key="2">
    <source>
        <dbReference type="ARBA" id="ARBA00022729"/>
    </source>
</evidence>
<dbReference type="InterPro" id="IPR012640">
    <property type="entry name" value="Membr_lipoprot_lipid_attach_CS"/>
</dbReference>
<evidence type="ECO:0000313" key="5">
    <source>
        <dbReference type="Proteomes" id="UP000019423"/>
    </source>
</evidence>
<name>W8F163_9BACT</name>
<keyword evidence="5" id="KW-1185">Reference proteome</keyword>